<name>A0A3S5BAD5_9PLAT</name>
<dbReference type="Proteomes" id="UP000784294">
    <property type="component" value="Unassembled WGS sequence"/>
</dbReference>
<feature type="non-terminal residue" evidence="1">
    <location>
        <position position="325"/>
    </location>
</feature>
<organism evidence="1 2">
    <name type="scientific">Protopolystoma xenopodis</name>
    <dbReference type="NCBI Taxonomy" id="117903"/>
    <lineage>
        <taxon>Eukaryota</taxon>
        <taxon>Metazoa</taxon>
        <taxon>Spiralia</taxon>
        <taxon>Lophotrochozoa</taxon>
        <taxon>Platyhelminthes</taxon>
        <taxon>Monogenea</taxon>
        <taxon>Polyopisthocotylea</taxon>
        <taxon>Polystomatidea</taxon>
        <taxon>Polystomatidae</taxon>
        <taxon>Protopolystoma</taxon>
    </lineage>
</organism>
<accession>A0A3S5BAD5</accession>
<gene>
    <name evidence="1" type="ORF">PXEA_LOCUS11001</name>
</gene>
<comment type="caution">
    <text evidence="1">The sequence shown here is derived from an EMBL/GenBank/DDBJ whole genome shotgun (WGS) entry which is preliminary data.</text>
</comment>
<dbReference type="EMBL" id="CAAALY010033152">
    <property type="protein sequence ID" value="VEL17561.1"/>
    <property type="molecule type" value="Genomic_DNA"/>
</dbReference>
<evidence type="ECO:0000313" key="2">
    <source>
        <dbReference type="Proteomes" id="UP000784294"/>
    </source>
</evidence>
<dbReference type="AlphaFoldDB" id="A0A3S5BAD5"/>
<sequence>LLRQRKSPSSNSCSQQGAIDSQSHLFLASCSCSSHSPPFVTADVITSPLDAAGRPLPLGPRPTAFIPATSSQAGPVAPATPEQTANQDGVSQPMLGLNWTLNDSFSESGLQETWSRLLTQHTVATDTGSLAGKPSDSCVRRHHRRFIFSTAGRDWFKSSRQHVASHHFEVAFWLSTFRTRYGAVTRSIREVRARASDATWSDFMQLGPSTSIIANMSAKISPAPKGIRSSACSSLGLGSKHIFYLPYPGYSDEAYNFFSFSSSINPSSWFSLHSHIIFSLPLSSAPTSCKSPLCTLLITFEGVALSMRKARRFVFSILFLPPPPC</sequence>
<keyword evidence="2" id="KW-1185">Reference proteome</keyword>
<protein>
    <submittedName>
        <fullName evidence="1">Uncharacterized protein</fullName>
    </submittedName>
</protein>
<evidence type="ECO:0000313" key="1">
    <source>
        <dbReference type="EMBL" id="VEL17561.1"/>
    </source>
</evidence>
<proteinExistence type="predicted"/>
<reference evidence="1" key="1">
    <citation type="submission" date="2018-11" db="EMBL/GenBank/DDBJ databases">
        <authorList>
            <consortium name="Pathogen Informatics"/>
        </authorList>
    </citation>
    <scope>NUCLEOTIDE SEQUENCE</scope>
</reference>